<proteinExistence type="predicted"/>
<dbReference type="EMBL" id="BJWL01000013">
    <property type="protein sequence ID" value="GFY98683.1"/>
    <property type="molecule type" value="Genomic_DNA"/>
</dbReference>
<dbReference type="Proteomes" id="UP000585474">
    <property type="component" value="Unassembled WGS sequence"/>
</dbReference>
<dbReference type="PANTHER" id="PTHR31052">
    <property type="entry name" value="COBRA-LIKE PROTEIN 7"/>
    <property type="match status" value="1"/>
</dbReference>
<evidence type="ECO:0000259" key="1">
    <source>
        <dbReference type="Pfam" id="PF25079"/>
    </source>
</evidence>
<organism evidence="2 3">
    <name type="scientific">Actinidia rufa</name>
    <dbReference type="NCBI Taxonomy" id="165716"/>
    <lineage>
        <taxon>Eukaryota</taxon>
        <taxon>Viridiplantae</taxon>
        <taxon>Streptophyta</taxon>
        <taxon>Embryophyta</taxon>
        <taxon>Tracheophyta</taxon>
        <taxon>Spermatophyta</taxon>
        <taxon>Magnoliopsida</taxon>
        <taxon>eudicotyledons</taxon>
        <taxon>Gunneridae</taxon>
        <taxon>Pentapetalae</taxon>
        <taxon>asterids</taxon>
        <taxon>Ericales</taxon>
        <taxon>Actinidiaceae</taxon>
        <taxon>Actinidia</taxon>
    </lineage>
</organism>
<evidence type="ECO:0000313" key="3">
    <source>
        <dbReference type="Proteomes" id="UP000585474"/>
    </source>
</evidence>
<name>A0A7J0FJD3_9ERIC</name>
<feature type="domain" description="COBRA C-terminal" evidence="1">
    <location>
        <begin position="127"/>
        <end position="172"/>
    </location>
</feature>
<dbReference type="AlphaFoldDB" id="A0A7J0FJD3"/>
<evidence type="ECO:0000313" key="2">
    <source>
        <dbReference type="EMBL" id="GFY98683.1"/>
    </source>
</evidence>
<keyword evidence="3" id="KW-1185">Reference proteome</keyword>
<sequence>MWATGEGQPEPVHRSQWPSFGIYSGCQLAGGLQHHAVQVGETEMLRIVFHFRQRFCCPVQHVLVVAKTTNKIREGLGQEGKIGLAEANALWASLRDFADWFAAVQLEKAMPGFKEVYSFHGSIIPDGANPRKDPRVPGMQQSDIFFTKKATPGIDVARGTVFLRKCTSMGKNAPFLLCFLPAFVVKSVQPPRFAAIL</sequence>
<reference evidence="2 3" key="1">
    <citation type="submission" date="2019-07" db="EMBL/GenBank/DDBJ databases">
        <title>De Novo Assembly of kiwifruit Actinidia rufa.</title>
        <authorList>
            <person name="Sugita-Konishi S."/>
            <person name="Sato K."/>
            <person name="Mori E."/>
            <person name="Abe Y."/>
            <person name="Kisaki G."/>
            <person name="Hamano K."/>
            <person name="Suezawa K."/>
            <person name="Otani M."/>
            <person name="Fukuda T."/>
            <person name="Manabe T."/>
            <person name="Gomi K."/>
            <person name="Tabuchi M."/>
            <person name="Akimitsu K."/>
            <person name="Kataoka I."/>
        </authorList>
    </citation>
    <scope>NUCLEOTIDE SEQUENCE [LARGE SCALE GENOMIC DNA]</scope>
    <source>
        <strain evidence="3">cv. Fuchu</strain>
    </source>
</reference>
<comment type="caution">
    <text evidence="2">The sequence shown here is derived from an EMBL/GenBank/DDBJ whole genome shotgun (WGS) entry which is preliminary data.</text>
</comment>
<gene>
    <name evidence="2" type="ORF">Acr_13g0000840</name>
</gene>
<protein>
    <submittedName>
        <fullName evidence="2">COBRA-like protein-7</fullName>
    </submittedName>
</protein>
<dbReference type="InterPro" id="IPR056900">
    <property type="entry name" value="COB_C"/>
</dbReference>
<dbReference type="PANTHER" id="PTHR31052:SF19">
    <property type="entry name" value="COBRA-LIKE PROTEIN 7"/>
    <property type="match status" value="1"/>
</dbReference>
<accession>A0A7J0FJD3</accession>
<dbReference type="Pfam" id="PF25079">
    <property type="entry name" value="COB_C"/>
    <property type="match status" value="1"/>
</dbReference>